<dbReference type="Proteomes" id="UP000077623">
    <property type="component" value="Unassembled WGS sequence"/>
</dbReference>
<evidence type="ECO:0000256" key="2">
    <source>
        <dbReference type="ARBA" id="ARBA00022747"/>
    </source>
</evidence>
<evidence type="ECO:0000259" key="4">
    <source>
        <dbReference type="Pfam" id="PF01420"/>
    </source>
</evidence>
<dbReference type="Pfam" id="PF01420">
    <property type="entry name" value="Methylase_S"/>
    <property type="match status" value="1"/>
</dbReference>
<evidence type="ECO:0000256" key="3">
    <source>
        <dbReference type="ARBA" id="ARBA00023125"/>
    </source>
</evidence>
<gene>
    <name evidence="5" type="ORF">A6V39_03205</name>
</gene>
<keyword evidence="6" id="KW-1185">Reference proteome</keyword>
<sequence>MSSAGELCVKYCLGKFDVMSQVYVLSLKPNYIYWLFEKINYLLPFFRKTSNSTTIPRLGMEKFKNFEIFLPPNNLLNLFNKFAESIQKQIDCLSKQVNKFQIIKNELIERIYSQNLEIN</sequence>
<accession>A0A1A9QD67</accession>
<dbReference type="SUPFAM" id="SSF116734">
    <property type="entry name" value="DNA methylase specificity domain"/>
    <property type="match status" value="1"/>
</dbReference>
<name>A0A1A9QD67_9MOLU</name>
<dbReference type="AlphaFoldDB" id="A0A1A9QD67"/>
<reference evidence="6" key="1">
    <citation type="submission" date="2016-04" db="EMBL/GenBank/DDBJ databases">
        <authorList>
            <person name="Quiroz-Castaneda R.E."/>
            <person name="Martinez-Ocampo F."/>
        </authorList>
    </citation>
    <scope>NUCLEOTIDE SEQUENCE [LARGE SCALE GENOMIC DNA]</scope>
    <source>
        <strain evidence="6">INIFAP01</strain>
    </source>
</reference>
<dbReference type="GO" id="GO:0009307">
    <property type="term" value="P:DNA restriction-modification system"/>
    <property type="evidence" value="ECO:0007669"/>
    <property type="project" value="UniProtKB-KW"/>
</dbReference>
<feature type="domain" description="Type I restriction modification DNA specificity" evidence="4">
    <location>
        <begin position="19"/>
        <end position="108"/>
    </location>
</feature>
<keyword evidence="2" id="KW-0680">Restriction system</keyword>
<evidence type="ECO:0000313" key="5">
    <source>
        <dbReference type="EMBL" id="OAL10417.1"/>
    </source>
</evidence>
<evidence type="ECO:0000256" key="1">
    <source>
        <dbReference type="ARBA" id="ARBA00010923"/>
    </source>
</evidence>
<dbReference type="GO" id="GO:0003677">
    <property type="term" value="F:DNA binding"/>
    <property type="evidence" value="ECO:0007669"/>
    <property type="project" value="UniProtKB-KW"/>
</dbReference>
<organism evidence="5 6">
    <name type="scientific">Candidatus Mycoplasma haematobovis</name>
    <dbReference type="NCBI Taxonomy" id="432608"/>
    <lineage>
        <taxon>Bacteria</taxon>
        <taxon>Bacillati</taxon>
        <taxon>Mycoplasmatota</taxon>
        <taxon>Mollicutes</taxon>
        <taxon>Mycoplasmataceae</taxon>
        <taxon>Mycoplasma</taxon>
    </lineage>
</organism>
<comment type="similarity">
    <text evidence="1">Belongs to the type-I restriction system S methylase family.</text>
</comment>
<dbReference type="Gene3D" id="1.10.287.1120">
    <property type="entry name" value="Bipartite methylase S protein"/>
    <property type="match status" value="1"/>
</dbReference>
<proteinExistence type="inferred from homology"/>
<dbReference type="InterPro" id="IPR044946">
    <property type="entry name" value="Restrct_endonuc_typeI_TRD_sf"/>
</dbReference>
<dbReference type="EMBL" id="LWUJ01000011">
    <property type="protein sequence ID" value="OAL10417.1"/>
    <property type="molecule type" value="Genomic_DNA"/>
</dbReference>
<evidence type="ECO:0000313" key="6">
    <source>
        <dbReference type="Proteomes" id="UP000077623"/>
    </source>
</evidence>
<keyword evidence="3" id="KW-0238">DNA-binding</keyword>
<dbReference type="InterPro" id="IPR000055">
    <property type="entry name" value="Restrct_endonuc_typeI_TRD"/>
</dbReference>
<dbReference type="Gene3D" id="3.90.220.20">
    <property type="entry name" value="DNA methylase specificity domains"/>
    <property type="match status" value="1"/>
</dbReference>
<protein>
    <recommendedName>
        <fullName evidence="4">Type I restriction modification DNA specificity domain-containing protein</fullName>
    </recommendedName>
</protein>
<dbReference type="STRING" id="432608.A6V39_03205"/>
<comment type="caution">
    <text evidence="5">The sequence shown here is derived from an EMBL/GenBank/DDBJ whole genome shotgun (WGS) entry which is preliminary data.</text>
</comment>